<comment type="caution">
    <text evidence="2">The sequence shown here is derived from an EMBL/GenBank/DDBJ whole genome shotgun (WGS) entry which is preliminary data.</text>
</comment>
<feature type="compositionally biased region" description="Polar residues" evidence="1">
    <location>
        <begin position="147"/>
        <end position="171"/>
    </location>
</feature>
<evidence type="ECO:0000313" key="3">
    <source>
        <dbReference type="Proteomes" id="UP000784294"/>
    </source>
</evidence>
<feature type="compositionally biased region" description="Basic and acidic residues" evidence="1">
    <location>
        <begin position="8"/>
        <end position="22"/>
    </location>
</feature>
<dbReference type="Proteomes" id="UP000784294">
    <property type="component" value="Unassembled WGS sequence"/>
</dbReference>
<gene>
    <name evidence="2" type="ORF">PXEA_LOCUS18677</name>
</gene>
<feature type="compositionally biased region" description="Polar residues" evidence="1">
    <location>
        <begin position="268"/>
        <end position="278"/>
    </location>
</feature>
<feature type="region of interest" description="Disordered" evidence="1">
    <location>
        <begin position="257"/>
        <end position="302"/>
    </location>
</feature>
<proteinExistence type="predicted"/>
<sequence>MQAVRDLLALRKADSSRSERMGRSPSLAEHTSRYNTDSLDEHRSPAQVGNEVEESELEVKSTGREMGNQVATDSQGTGFGQGNFAGEAAWYQCRPRADEVASDAHTPCHLLAAQATLGPTSASSGRPALRASHPIPRAHGAGKEGTSRQSLAASDSGAQTGPGSRGSSCQSLDPFGSGSHSSRPTLQPSTDSVEPSVSIGVGTANSVAINSAGVEAEAVLIATECDCPAHRPTAWTGQMTNWKVHRLSMDANQVEIIPGSAGEPRRASCSSQTASSREAQPLQVGGHNGAESASVQDGEVKG</sequence>
<accession>A0A3S5FEG5</accession>
<dbReference type="AlphaFoldDB" id="A0A3S5FEG5"/>
<protein>
    <submittedName>
        <fullName evidence="2">Uncharacterized protein</fullName>
    </submittedName>
</protein>
<dbReference type="EMBL" id="CAAALY010072492">
    <property type="protein sequence ID" value="VEL25237.1"/>
    <property type="molecule type" value="Genomic_DNA"/>
</dbReference>
<feature type="region of interest" description="Disordered" evidence="1">
    <location>
        <begin position="1"/>
        <end position="81"/>
    </location>
</feature>
<name>A0A3S5FEG5_9PLAT</name>
<evidence type="ECO:0000313" key="2">
    <source>
        <dbReference type="EMBL" id="VEL25237.1"/>
    </source>
</evidence>
<feature type="compositionally biased region" description="Polar residues" evidence="1">
    <location>
        <begin position="178"/>
        <end position="195"/>
    </location>
</feature>
<feature type="region of interest" description="Disordered" evidence="1">
    <location>
        <begin position="119"/>
        <end position="197"/>
    </location>
</feature>
<evidence type="ECO:0000256" key="1">
    <source>
        <dbReference type="SAM" id="MobiDB-lite"/>
    </source>
</evidence>
<reference evidence="2" key="1">
    <citation type="submission" date="2018-11" db="EMBL/GenBank/DDBJ databases">
        <authorList>
            <consortium name="Pathogen Informatics"/>
        </authorList>
    </citation>
    <scope>NUCLEOTIDE SEQUENCE</scope>
</reference>
<keyword evidence="3" id="KW-1185">Reference proteome</keyword>
<organism evidence="2 3">
    <name type="scientific">Protopolystoma xenopodis</name>
    <dbReference type="NCBI Taxonomy" id="117903"/>
    <lineage>
        <taxon>Eukaryota</taxon>
        <taxon>Metazoa</taxon>
        <taxon>Spiralia</taxon>
        <taxon>Lophotrochozoa</taxon>
        <taxon>Platyhelminthes</taxon>
        <taxon>Monogenea</taxon>
        <taxon>Polyopisthocotylea</taxon>
        <taxon>Polystomatidea</taxon>
        <taxon>Polystomatidae</taxon>
        <taxon>Protopolystoma</taxon>
    </lineage>
</organism>